<accession>A0A0F9GRA4</accession>
<sequence length="100" mass="11574">MKQVKATTDDMRRMLDFFGELEEMFQPTRYGAWLAIDHKKLAALVTKHWGHNGPGVGASWRRVLYGMETLLKHCTDPDAATLEWRPDIRAWLESQTAESR</sequence>
<dbReference type="AlphaFoldDB" id="A0A0F9GRA4"/>
<name>A0A0F9GRA4_9ZZZZ</name>
<reference evidence="1" key="1">
    <citation type="journal article" date="2015" name="Nature">
        <title>Complex archaea that bridge the gap between prokaryotes and eukaryotes.</title>
        <authorList>
            <person name="Spang A."/>
            <person name="Saw J.H."/>
            <person name="Jorgensen S.L."/>
            <person name="Zaremba-Niedzwiedzka K."/>
            <person name="Martijn J."/>
            <person name="Lind A.E."/>
            <person name="van Eijk R."/>
            <person name="Schleper C."/>
            <person name="Guy L."/>
            <person name="Ettema T.J."/>
        </authorList>
    </citation>
    <scope>NUCLEOTIDE SEQUENCE</scope>
</reference>
<organism evidence="1">
    <name type="scientific">marine sediment metagenome</name>
    <dbReference type="NCBI Taxonomy" id="412755"/>
    <lineage>
        <taxon>unclassified sequences</taxon>
        <taxon>metagenomes</taxon>
        <taxon>ecological metagenomes</taxon>
    </lineage>
</organism>
<comment type="caution">
    <text evidence="1">The sequence shown here is derived from an EMBL/GenBank/DDBJ whole genome shotgun (WGS) entry which is preliminary data.</text>
</comment>
<gene>
    <name evidence="1" type="ORF">LCGC14_2089710</name>
</gene>
<protein>
    <submittedName>
        <fullName evidence="1">Uncharacterized protein</fullName>
    </submittedName>
</protein>
<dbReference type="EMBL" id="LAZR01025424">
    <property type="protein sequence ID" value="KKL71960.1"/>
    <property type="molecule type" value="Genomic_DNA"/>
</dbReference>
<evidence type="ECO:0000313" key="1">
    <source>
        <dbReference type="EMBL" id="KKL71960.1"/>
    </source>
</evidence>
<proteinExistence type="predicted"/>